<organism evidence="2 3">
    <name type="scientific">Lentzea guizhouensis</name>
    <dbReference type="NCBI Taxonomy" id="1586287"/>
    <lineage>
        <taxon>Bacteria</taxon>
        <taxon>Bacillati</taxon>
        <taxon>Actinomycetota</taxon>
        <taxon>Actinomycetes</taxon>
        <taxon>Pseudonocardiales</taxon>
        <taxon>Pseudonocardiaceae</taxon>
        <taxon>Lentzea</taxon>
    </lineage>
</organism>
<dbReference type="EMBL" id="CP016793">
    <property type="protein sequence ID" value="ANZ41860.1"/>
    <property type="molecule type" value="Genomic_DNA"/>
</dbReference>
<feature type="compositionally biased region" description="Basic and acidic residues" evidence="1">
    <location>
        <begin position="1"/>
        <end position="12"/>
    </location>
</feature>
<keyword evidence="3" id="KW-1185">Reference proteome</keyword>
<dbReference type="AlphaFoldDB" id="A0A1B2HVT7"/>
<reference evidence="2 3" key="1">
    <citation type="submission" date="2016-07" db="EMBL/GenBank/DDBJ databases">
        <title>Complete genome sequence of the Lentzea guizhouensis DHS C013.</title>
        <authorList>
            <person name="Cao C."/>
        </authorList>
    </citation>
    <scope>NUCLEOTIDE SEQUENCE [LARGE SCALE GENOMIC DNA]</scope>
    <source>
        <strain evidence="2 3">DHS C013</strain>
    </source>
</reference>
<accession>A0A1B2HVT7</accession>
<evidence type="ECO:0000313" key="3">
    <source>
        <dbReference type="Proteomes" id="UP000093053"/>
    </source>
</evidence>
<gene>
    <name evidence="2" type="ORF">BBK82_43955</name>
</gene>
<dbReference type="Proteomes" id="UP000093053">
    <property type="component" value="Chromosome"/>
</dbReference>
<dbReference type="KEGG" id="led:BBK82_43955"/>
<proteinExistence type="predicted"/>
<feature type="compositionally biased region" description="Low complexity" evidence="1">
    <location>
        <begin position="13"/>
        <end position="23"/>
    </location>
</feature>
<protein>
    <submittedName>
        <fullName evidence="2">Uncharacterized protein</fullName>
    </submittedName>
</protein>
<feature type="region of interest" description="Disordered" evidence="1">
    <location>
        <begin position="1"/>
        <end position="44"/>
    </location>
</feature>
<dbReference type="RefSeq" id="WP_065920195.1">
    <property type="nucleotide sequence ID" value="NZ_CP016793.1"/>
</dbReference>
<evidence type="ECO:0000313" key="2">
    <source>
        <dbReference type="EMBL" id="ANZ41860.1"/>
    </source>
</evidence>
<name>A0A1B2HVT7_9PSEU</name>
<sequence>MTSRHSGGEAHTTRGTRLLRVGRASTYRGGRRAPQGRGRGRDSDVAMVTTVDSPVPESMVVDVEEGLAAVRR</sequence>
<evidence type="ECO:0000256" key="1">
    <source>
        <dbReference type="SAM" id="MobiDB-lite"/>
    </source>
</evidence>